<evidence type="ECO:0000313" key="4">
    <source>
        <dbReference type="EMBL" id="CAB3995242.1"/>
    </source>
</evidence>
<dbReference type="InterPro" id="IPR043502">
    <property type="entry name" value="DNA/RNA_pol_sf"/>
</dbReference>
<reference evidence="4" key="1">
    <citation type="submission" date="2020-04" db="EMBL/GenBank/DDBJ databases">
        <authorList>
            <person name="Alioto T."/>
            <person name="Alioto T."/>
            <person name="Gomez Garrido J."/>
        </authorList>
    </citation>
    <scope>NUCLEOTIDE SEQUENCE</scope>
    <source>
        <strain evidence="4">A484AB</strain>
    </source>
</reference>
<name>A0A6S7GYC6_PARCT</name>
<keyword evidence="5" id="KW-1185">Reference proteome</keyword>
<protein>
    <submittedName>
        <fullName evidence="4">Uncharacterized protein</fullName>
    </submittedName>
</protein>
<evidence type="ECO:0000313" key="5">
    <source>
        <dbReference type="Proteomes" id="UP001152795"/>
    </source>
</evidence>
<organism evidence="4 5">
    <name type="scientific">Paramuricea clavata</name>
    <name type="common">Red gorgonian</name>
    <name type="synonym">Violescent sea-whip</name>
    <dbReference type="NCBI Taxonomy" id="317549"/>
    <lineage>
        <taxon>Eukaryota</taxon>
        <taxon>Metazoa</taxon>
        <taxon>Cnidaria</taxon>
        <taxon>Anthozoa</taxon>
        <taxon>Octocorallia</taxon>
        <taxon>Malacalcyonacea</taxon>
        <taxon>Plexauridae</taxon>
        <taxon>Paramuricea</taxon>
    </lineage>
</organism>
<dbReference type="InterPro" id="IPR057670">
    <property type="entry name" value="SH3_retrovirus"/>
</dbReference>
<feature type="region of interest" description="Disordered" evidence="1">
    <location>
        <begin position="56"/>
        <end position="75"/>
    </location>
</feature>
<gene>
    <name evidence="4" type="ORF">PACLA_8A056021</name>
</gene>
<dbReference type="AlphaFoldDB" id="A0A6S7GYC6"/>
<accession>A0A6S7GYC6</accession>
<dbReference type="Pfam" id="PF25597">
    <property type="entry name" value="SH3_retrovirus"/>
    <property type="match status" value="1"/>
</dbReference>
<evidence type="ECO:0000256" key="1">
    <source>
        <dbReference type="SAM" id="MobiDB-lite"/>
    </source>
</evidence>
<dbReference type="InterPro" id="IPR013103">
    <property type="entry name" value="RVT_2"/>
</dbReference>
<dbReference type="OrthoDB" id="6780107at2759"/>
<dbReference type="Proteomes" id="UP001152795">
    <property type="component" value="Unassembled WGS sequence"/>
</dbReference>
<dbReference type="Pfam" id="PF07727">
    <property type="entry name" value="RVT_2"/>
    <property type="match status" value="1"/>
</dbReference>
<feature type="domain" description="Retroviral polymerase SH3-like" evidence="3">
    <location>
        <begin position="2"/>
        <end position="59"/>
    </location>
</feature>
<evidence type="ECO:0000259" key="2">
    <source>
        <dbReference type="Pfam" id="PF07727"/>
    </source>
</evidence>
<evidence type="ECO:0000259" key="3">
    <source>
        <dbReference type="Pfam" id="PF25597"/>
    </source>
</evidence>
<proteinExistence type="predicted"/>
<sequence length="348" mass="40196">MAFAHVPDSKRQKLDKKAERLRFVGYCRTSKGYRLLDEIKRKMVIRRDVEFNENDFGDKDEMMTTKSQDQTTEDVKEETVEFEEEKVGEEVSTEPRTSGRTRKAPVRYGYDEYAETASPVHPARHGAYNACEIEEPSSMSEAKENQHSKEWMAAADSEYNSLMENKTWRLVQLPPGRTAIGYRWVFRAKHDSDGRVNRFKARLVAKGYAQKYGIDYDETFSPVVRFSSIRTLLAFAVQNNMVIHQMDVVTAFLNGRLDEDIYMRQPEGYVQSGKEHLVCKLEKSLYGLKQSPRCWNRALQEKLEKLGFTKVSADPCVYAKKEDTLIIIAVHVDDLIILAENVQEMEMS</sequence>
<comment type="caution">
    <text evidence="4">The sequence shown here is derived from an EMBL/GenBank/DDBJ whole genome shotgun (WGS) entry which is preliminary data.</text>
</comment>
<dbReference type="SUPFAM" id="SSF56672">
    <property type="entry name" value="DNA/RNA polymerases"/>
    <property type="match status" value="1"/>
</dbReference>
<dbReference type="EMBL" id="CACRXK020002626">
    <property type="protein sequence ID" value="CAB3995242.1"/>
    <property type="molecule type" value="Genomic_DNA"/>
</dbReference>
<feature type="domain" description="Reverse transcriptase Ty1/copia-type" evidence="2">
    <location>
        <begin position="165"/>
        <end position="346"/>
    </location>
</feature>
<feature type="region of interest" description="Disordered" evidence="1">
    <location>
        <begin position="83"/>
        <end position="104"/>
    </location>
</feature>